<comment type="caution">
    <text evidence="1">The sequence shown here is derived from an EMBL/GenBank/DDBJ whole genome shotgun (WGS) entry which is preliminary data.</text>
</comment>
<proteinExistence type="predicted"/>
<reference evidence="1" key="1">
    <citation type="submission" date="2021-06" db="EMBL/GenBank/DDBJ databases">
        <authorList>
            <person name="Kallberg Y."/>
            <person name="Tangrot J."/>
            <person name="Rosling A."/>
        </authorList>
    </citation>
    <scope>NUCLEOTIDE SEQUENCE</scope>
    <source>
        <strain evidence="1">IL203A</strain>
    </source>
</reference>
<accession>A0ACA9LS86</accession>
<protein>
    <submittedName>
        <fullName evidence="1">14991_t:CDS:1</fullName>
    </submittedName>
</protein>
<dbReference type="EMBL" id="CAJVPU010005005">
    <property type="protein sequence ID" value="CAG8541269.1"/>
    <property type="molecule type" value="Genomic_DNA"/>
</dbReference>
<name>A0ACA9LS86_9GLOM</name>
<feature type="non-terminal residue" evidence="1">
    <location>
        <position position="168"/>
    </location>
</feature>
<gene>
    <name evidence="1" type="ORF">DHETER_LOCUS4814</name>
</gene>
<evidence type="ECO:0000313" key="2">
    <source>
        <dbReference type="Proteomes" id="UP000789702"/>
    </source>
</evidence>
<evidence type="ECO:0000313" key="1">
    <source>
        <dbReference type="EMBL" id="CAG8541269.1"/>
    </source>
</evidence>
<sequence>MPYPTSNQKKSKKAYEAKAHKHNIDANNSEAENSDNFFYDEVVENNNVASILIKIENNNDEGFAKKLLNAANTFYCKSDSNKSHKPCYLENSIRTKRRKRQQQYEAAKGMPILFTFWNQDKTVEKNIEAELFNNGWPNEVDKDDTGGLSEDEIETSNWHKRTKLHLKT</sequence>
<organism evidence="1 2">
    <name type="scientific">Dentiscutata heterogama</name>
    <dbReference type="NCBI Taxonomy" id="1316150"/>
    <lineage>
        <taxon>Eukaryota</taxon>
        <taxon>Fungi</taxon>
        <taxon>Fungi incertae sedis</taxon>
        <taxon>Mucoromycota</taxon>
        <taxon>Glomeromycotina</taxon>
        <taxon>Glomeromycetes</taxon>
        <taxon>Diversisporales</taxon>
        <taxon>Gigasporaceae</taxon>
        <taxon>Dentiscutata</taxon>
    </lineage>
</organism>
<keyword evidence="2" id="KW-1185">Reference proteome</keyword>
<dbReference type="Proteomes" id="UP000789702">
    <property type="component" value="Unassembled WGS sequence"/>
</dbReference>